<dbReference type="EMBL" id="PEKP01000033">
    <property type="protein sequence ID" value="PIK25512.1"/>
    <property type="molecule type" value="Genomic_DNA"/>
</dbReference>
<organism evidence="2 3">
    <name type="scientific">Bacillus pumilus</name>
    <name type="common">Bacillus mesentericus</name>
    <dbReference type="NCBI Taxonomy" id="1408"/>
    <lineage>
        <taxon>Bacteria</taxon>
        <taxon>Bacillati</taxon>
        <taxon>Bacillota</taxon>
        <taxon>Bacilli</taxon>
        <taxon>Bacillales</taxon>
        <taxon>Bacillaceae</taxon>
        <taxon>Bacillus</taxon>
    </lineage>
</organism>
<protein>
    <submittedName>
        <fullName evidence="2">Histone acetyltransferase</fullName>
    </submittedName>
</protein>
<evidence type="ECO:0000313" key="3">
    <source>
        <dbReference type="Proteomes" id="UP000230768"/>
    </source>
</evidence>
<evidence type="ECO:0000313" key="2">
    <source>
        <dbReference type="EMBL" id="PIK25512.1"/>
    </source>
</evidence>
<dbReference type="SUPFAM" id="SSF55729">
    <property type="entry name" value="Acyl-CoA N-acyltransferases (Nat)"/>
    <property type="match status" value="1"/>
</dbReference>
<dbReference type="InterPro" id="IPR016181">
    <property type="entry name" value="Acyl_CoA_acyltransferase"/>
</dbReference>
<comment type="caution">
    <text evidence="2">The sequence shown here is derived from an EMBL/GenBank/DDBJ whole genome shotgun (WGS) entry which is preliminary data.</text>
</comment>
<dbReference type="Gene3D" id="3.40.630.30">
    <property type="match status" value="1"/>
</dbReference>
<reference evidence="2 3" key="1">
    <citation type="submission" date="2017-11" db="EMBL/GenBank/DDBJ databases">
        <title>Draft genome sequence of Bacillus pumilus 51_5il from lake Gorkoye (Russia: Novosibirsk region).</title>
        <authorList>
            <person name="Shipova A.A."/>
            <person name="Rozanov A.S."/>
            <person name="Bryanskaya A.V."/>
            <person name="Peltek S.E."/>
        </authorList>
    </citation>
    <scope>NUCLEOTIDE SEQUENCE [LARGE SCALE GENOMIC DNA]</scope>
    <source>
        <strain evidence="2 3">51_5il</strain>
    </source>
</reference>
<name>A0A2G8IPX3_BACPU</name>
<dbReference type="AlphaFoldDB" id="A0A2G8IPX3"/>
<proteinExistence type="predicted"/>
<dbReference type="RefSeq" id="WP_099728633.1">
    <property type="nucleotide sequence ID" value="NZ_PEKP01000033.1"/>
</dbReference>
<evidence type="ECO:0000259" key="1">
    <source>
        <dbReference type="PROSITE" id="PS51186"/>
    </source>
</evidence>
<accession>A0A2G8IPX3</accession>
<gene>
    <name evidence="2" type="ORF">CTV99_17530</name>
</gene>
<feature type="domain" description="N-acetyltransferase" evidence="1">
    <location>
        <begin position="2"/>
        <end position="203"/>
    </location>
</feature>
<dbReference type="PANTHER" id="PTHR42791">
    <property type="entry name" value="GNAT FAMILY ACETYLTRANSFERASE"/>
    <property type="match status" value="1"/>
</dbReference>
<dbReference type="Proteomes" id="UP000230768">
    <property type="component" value="Unassembled WGS sequence"/>
</dbReference>
<dbReference type="GO" id="GO:0016747">
    <property type="term" value="F:acyltransferase activity, transferring groups other than amino-acyl groups"/>
    <property type="evidence" value="ECO:0007669"/>
    <property type="project" value="InterPro"/>
</dbReference>
<dbReference type="PROSITE" id="PS51186">
    <property type="entry name" value="GNAT"/>
    <property type="match status" value="1"/>
</dbReference>
<dbReference type="InterPro" id="IPR000182">
    <property type="entry name" value="GNAT_dom"/>
</dbReference>
<sequence>MFQFRMAREDELPQVAELLYDSFQDYTFFDLLCERVSKRSAFARQLHLINTKVYFQHQICFVGVENEQIVSAALLKHPHLPEPGIMDYILSGGLKLLFTGSISAIQHVFSILKQAKKACFSLKKPYWYLEALVVAKNQQGKKLGSRMLKQCLFPFIARQGGGLFTLITHSEANRQFYRKNGWVEFDERVLRGKEMFLESWSYKTVIN</sequence>
<keyword evidence="2" id="KW-0808">Transferase</keyword>
<dbReference type="InterPro" id="IPR052523">
    <property type="entry name" value="Trichothecene_AcTrans"/>
</dbReference>
<dbReference type="Pfam" id="PF13508">
    <property type="entry name" value="Acetyltransf_7"/>
    <property type="match status" value="1"/>
</dbReference>
<dbReference type="PANTHER" id="PTHR42791:SF1">
    <property type="entry name" value="N-ACETYLTRANSFERASE DOMAIN-CONTAINING PROTEIN"/>
    <property type="match status" value="1"/>
</dbReference>